<gene>
    <name evidence="15" type="ORF">UFOPK4028_00028</name>
</gene>
<dbReference type="InterPro" id="IPR012337">
    <property type="entry name" value="RNaseH-like_sf"/>
</dbReference>
<evidence type="ECO:0000313" key="15">
    <source>
        <dbReference type="EMBL" id="CAB4329461.1"/>
    </source>
</evidence>
<keyword evidence="11" id="KW-0255">Endonuclease</keyword>
<dbReference type="PROSITE" id="PS51975">
    <property type="entry name" value="RNASE_H_2"/>
    <property type="match status" value="1"/>
</dbReference>
<dbReference type="SUPFAM" id="SSF53098">
    <property type="entry name" value="Ribonuclease H-like"/>
    <property type="match status" value="1"/>
</dbReference>
<comment type="subcellular location">
    <subcellularLocation>
        <location evidence="4">Cytoplasm</location>
    </subcellularLocation>
</comment>
<keyword evidence="13" id="KW-0464">Manganese</keyword>
<feature type="domain" description="RNase H type-2" evidence="14">
    <location>
        <begin position="12"/>
        <end position="199"/>
    </location>
</feature>
<dbReference type="PANTHER" id="PTHR10954:SF18">
    <property type="entry name" value="RIBONUCLEASE HII"/>
    <property type="match status" value="1"/>
</dbReference>
<evidence type="ECO:0000256" key="5">
    <source>
        <dbReference type="ARBA" id="ARBA00007383"/>
    </source>
</evidence>
<dbReference type="HAMAP" id="MF_00052_B">
    <property type="entry name" value="RNase_HII_B"/>
    <property type="match status" value="1"/>
</dbReference>
<dbReference type="InterPro" id="IPR001352">
    <property type="entry name" value="RNase_HII/HIII"/>
</dbReference>
<evidence type="ECO:0000256" key="1">
    <source>
        <dbReference type="ARBA" id="ARBA00000077"/>
    </source>
</evidence>
<evidence type="ECO:0000256" key="9">
    <source>
        <dbReference type="ARBA" id="ARBA00022722"/>
    </source>
</evidence>
<dbReference type="GO" id="GO:0043137">
    <property type="term" value="P:DNA replication, removal of RNA primer"/>
    <property type="evidence" value="ECO:0007669"/>
    <property type="project" value="TreeGrafter"/>
</dbReference>
<keyword evidence="12" id="KW-0378">Hydrolase</keyword>
<dbReference type="GO" id="GO:0032299">
    <property type="term" value="C:ribonuclease H2 complex"/>
    <property type="evidence" value="ECO:0007669"/>
    <property type="project" value="TreeGrafter"/>
</dbReference>
<evidence type="ECO:0000256" key="8">
    <source>
        <dbReference type="ARBA" id="ARBA00022490"/>
    </source>
</evidence>
<dbReference type="GO" id="GO:0046872">
    <property type="term" value="F:metal ion binding"/>
    <property type="evidence" value="ECO:0007669"/>
    <property type="project" value="UniProtKB-KW"/>
</dbReference>
<dbReference type="InterPro" id="IPR022898">
    <property type="entry name" value="RNase_HII"/>
</dbReference>
<proteinExistence type="inferred from homology"/>
<dbReference type="InterPro" id="IPR036397">
    <property type="entry name" value="RNaseH_sf"/>
</dbReference>
<dbReference type="Pfam" id="PF01351">
    <property type="entry name" value="RNase_HII"/>
    <property type="match status" value="1"/>
</dbReference>
<evidence type="ECO:0000259" key="14">
    <source>
        <dbReference type="PROSITE" id="PS51975"/>
    </source>
</evidence>
<evidence type="ECO:0000256" key="3">
    <source>
        <dbReference type="ARBA" id="ARBA00001946"/>
    </source>
</evidence>
<sequence>MIESQLLQSGIKNIAGVDEAGRGPCAGPLIIAAVILNDPLAKSLGGVKDSKQLSADQRDDLFELIKANSLAYSIIEISVEEIDSLGLHKCNIEGMRRAVQALDTKADYVLTDGYSIPGLSTPNLAVWKGDQVAITISAASILAKVHRDRIMIELDKKYPMYGLANHKGYITASHTAAIKEFGVLPIHRKSFANIAAITG</sequence>
<comment type="cofactor">
    <cofactor evidence="3">
        <name>Mg(2+)</name>
        <dbReference type="ChEBI" id="CHEBI:18420"/>
    </cofactor>
</comment>
<comment type="cofactor">
    <cofactor evidence="2">
        <name>Mn(2+)</name>
        <dbReference type="ChEBI" id="CHEBI:29035"/>
    </cofactor>
</comment>
<evidence type="ECO:0000256" key="10">
    <source>
        <dbReference type="ARBA" id="ARBA00022723"/>
    </source>
</evidence>
<dbReference type="NCBIfam" id="NF000595">
    <property type="entry name" value="PRK00015.1-3"/>
    <property type="match status" value="1"/>
</dbReference>
<evidence type="ECO:0000256" key="4">
    <source>
        <dbReference type="ARBA" id="ARBA00004496"/>
    </source>
</evidence>
<keyword evidence="9" id="KW-0540">Nuclease</keyword>
<dbReference type="AlphaFoldDB" id="A0A6J5YGI3"/>
<organism evidence="15">
    <name type="scientific">freshwater metagenome</name>
    <dbReference type="NCBI Taxonomy" id="449393"/>
    <lineage>
        <taxon>unclassified sequences</taxon>
        <taxon>metagenomes</taxon>
        <taxon>ecological metagenomes</taxon>
    </lineage>
</organism>
<dbReference type="GO" id="GO:0006298">
    <property type="term" value="P:mismatch repair"/>
    <property type="evidence" value="ECO:0007669"/>
    <property type="project" value="TreeGrafter"/>
</dbReference>
<reference evidence="15" key="1">
    <citation type="submission" date="2020-05" db="EMBL/GenBank/DDBJ databases">
        <authorList>
            <person name="Chiriac C."/>
            <person name="Salcher M."/>
            <person name="Ghai R."/>
            <person name="Kavagutti S V."/>
        </authorList>
    </citation>
    <scope>NUCLEOTIDE SEQUENCE</scope>
</reference>
<evidence type="ECO:0000256" key="2">
    <source>
        <dbReference type="ARBA" id="ARBA00001936"/>
    </source>
</evidence>
<protein>
    <recommendedName>
        <fullName evidence="7">Ribonuclease HII</fullName>
        <ecNumber evidence="6">3.1.26.4</ecNumber>
    </recommendedName>
</protein>
<evidence type="ECO:0000256" key="11">
    <source>
        <dbReference type="ARBA" id="ARBA00022759"/>
    </source>
</evidence>
<evidence type="ECO:0000256" key="12">
    <source>
        <dbReference type="ARBA" id="ARBA00022801"/>
    </source>
</evidence>
<dbReference type="PANTHER" id="PTHR10954">
    <property type="entry name" value="RIBONUCLEASE H2 SUBUNIT A"/>
    <property type="match status" value="1"/>
</dbReference>
<comment type="similarity">
    <text evidence="5">Belongs to the RNase HII family.</text>
</comment>
<dbReference type="Gene3D" id="3.30.420.10">
    <property type="entry name" value="Ribonuclease H-like superfamily/Ribonuclease H"/>
    <property type="match status" value="1"/>
</dbReference>
<dbReference type="GO" id="GO:0004523">
    <property type="term" value="F:RNA-DNA hybrid ribonuclease activity"/>
    <property type="evidence" value="ECO:0007669"/>
    <property type="project" value="UniProtKB-EC"/>
</dbReference>
<comment type="catalytic activity">
    <reaction evidence="1">
        <text>Endonucleolytic cleavage to 5'-phosphomonoester.</text>
        <dbReference type="EC" id="3.1.26.4"/>
    </reaction>
</comment>
<evidence type="ECO:0000256" key="13">
    <source>
        <dbReference type="ARBA" id="ARBA00023211"/>
    </source>
</evidence>
<name>A0A6J5YGI3_9ZZZZ</name>
<evidence type="ECO:0000256" key="7">
    <source>
        <dbReference type="ARBA" id="ARBA00019179"/>
    </source>
</evidence>
<evidence type="ECO:0000256" key="6">
    <source>
        <dbReference type="ARBA" id="ARBA00012180"/>
    </source>
</evidence>
<keyword evidence="10" id="KW-0479">Metal-binding</keyword>
<dbReference type="EMBL" id="CAESAC010000002">
    <property type="protein sequence ID" value="CAB4329461.1"/>
    <property type="molecule type" value="Genomic_DNA"/>
</dbReference>
<dbReference type="CDD" id="cd07182">
    <property type="entry name" value="RNase_HII_bacteria_HII_like"/>
    <property type="match status" value="1"/>
</dbReference>
<dbReference type="GO" id="GO:0003723">
    <property type="term" value="F:RNA binding"/>
    <property type="evidence" value="ECO:0007669"/>
    <property type="project" value="InterPro"/>
</dbReference>
<dbReference type="EC" id="3.1.26.4" evidence="6"/>
<keyword evidence="8" id="KW-0963">Cytoplasm</keyword>
<dbReference type="GO" id="GO:0005737">
    <property type="term" value="C:cytoplasm"/>
    <property type="evidence" value="ECO:0007669"/>
    <property type="project" value="UniProtKB-SubCell"/>
</dbReference>
<dbReference type="InterPro" id="IPR024567">
    <property type="entry name" value="RNase_HII/HIII_dom"/>
</dbReference>
<accession>A0A6J5YGI3</accession>